<dbReference type="InterPro" id="IPR036026">
    <property type="entry name" value="Seven-hairpin_glycosidases"/>
</dbReference>
<dbReference type="Pfam" id="PF01532">
    <property type="entry name" value="Glyco_hydro_47"/>
    <property type="match status" value="1"/>
</dbReference>
<evidence type="ECO:0000256" key="4">
    <source>
        <dbReference type="ARBA" id="ARBA00022801"/>
    </source>
</evidence>
<feature type="binding site" evidence="6">
    <location>
        <position position="441"/>
    </location>
    <ligand>
        <name>Ca(2+)</name>
        <dbReference type="ChEBI" id="CHEBI:29108"/>
    </ligand>
</feature>
<comment type="cofactor">
    <cofactor evidence="1 6">
        <name>Ca(2+)</name>
        <dbReference type="ChEBI" id="CHEBI:29108"/>
    </cofactor>
</comment>
<gene>
    <name evidence="9" type="ORF">GGP41_001593</name>
</gene>
<dbReference type="PANTHER" id="PTHR11742:SF89">
    <property type="entry name" value="ALPHA-1,2-MANNOSIDASE"/>
    <property type="match status" value="1"/>
</dbReference>
<reference evidence="9" key="1">
    <citation type="submission" date="2019-11" db="EMBL/GenBank/DDBJ databases">
        <title>Bipolaris sorokiniana Genome sequencing.</title>
        <authorList>
            <person name="Wang H."/>
        </authorList>
    </citation>
    <scope>NUCLEOTIDE SEQUENCE</scope>
</reference>
<dbReference type="EMBL" id="WNKQ01000002">
    <property type="protein sequence ID" value="KAF5852985.1"/>
    <property type="molecule type" value="Genomic_DNA"/>
</dbReference>
<keyword evidence="8" id="KW-0326">Glycosidase</keyword>
<dbReference type="EC" id="3.2.1.-" evidence="8"/>
<keyword evidence="5 7" id="KW-1015">Disulfide bond</keyword>
<dbReference type="InterPro" id="IPR050749">
    <property type="entry name" value="Glycosyl_Hydrolase_47"/>
</dbReference>
<evidence type="ECO:0000256" key="2">
    <source>
        <dbReference type="ARBA" id="ARBA00004922"/>
    </source>
</evidence>
<dbReference type="SUPFAM" id="SSF48225">
    <property type="entry name" value="Seven-hairpin glycosidases"/>
    <property type="match status" value="1"/>
</dbReference>
<dbReference type="GO" id="GO:0004571">
    <property type="term" value="F:mannosyl-oligosaccharide 1,2-alpha-mannosidase activity"/>
    <property type="evidence" value="ECO:0007669"/>
    <property type="project" value="InterPro"/>
</dbReference>
<dbReference type="InterPro" id="IPR001382">
    <property type="entry name" value="Glyco_hydro_47"/>
</dbReference>
<dbReference type="GO" id="GO:0005783">
    <property type="term" value="C:endoplasmic reticulum"/>
    <property type="evidence" value="ECO:0007669"/>
    <property type="project" value="TreeGrafter"/>
</dbReference>
<dbReference type="AlphaFoldDB" id="A0A8H5ZPW0"/>
<evidence type="ECO:0000256" key="7">
    <source>
        <dbReference type="PIRSR" id="PIRSR601382-3"/>
    </source>
</evidence>
<keyword evidence="6" id="KW-0106">Calcium</keyword>
<evidence type="ECO:0000256" key="3">
    <source>
        <dbReference type="ARBA" id="ARBA00007658"/>
    </source>
</evidence>
<dbReference type="Proteomes" id="UP000624244">
    <property type="component" value="Unassembled WGS sequence"/>
</dbReference>
<organism evidence="9 10">
    <name type="scientific">Cochliobolus sativus</name>
    <name type="common">Common root rot and spot blotch fungus</name>
    <name type="synonym">Bipolaris sorokiniana</name>
    <dbReference type="NCBI Taxonomy" id="45130"/>
    <lineage>
        <taxon>Eukaryota</taxon>
        <taxon>Fungi</taxon>
        <taxon>Dikarya</taxon>
        <taxon>Ascomycota</taxon>
        <taxon>Pezizomycotina</taxon>
        <taxon>Dothideomycetes</taxon>
        <taxon>Pleosporomycetidae</taxon>
        <taxon>Pleosporales</taxon>
        <taxon>Pleosporineae</taxon>
        <taxon>Pleosporaceae</taxon>
        <taxon>Bipolaris</taxon>
    </lineage>
</organism>
<proteinExistence type="inferred from homology"/>
<comment type="similarity">
    <text evidence="3 8">Belongs to the glycosyl hydrolase 47 family.</text>
</comment>
<comment type="caution">
    <text evidence="9">The sequence shown here is derived from an EMBL/GenBank/DDBJ whole genome shotgun (WGS) entry which is preliminary data.</text>
</comment>
<evidence type="ECO:0000256" key="6">
    <source>
        <dbReference type="PIRSR" id="PIRSR601382-2"/>
    </source>
</evidence>
<evidence type="ECO:0000256" key="1">
    <source>
        <dbReference type="ARBA" id="ARBA00001913"/>
    </source>
</evidence>
<keyword evidence="6" id="KW-0479">Metal-binding</keyword>
<dbReference type="InterPro" id="IPR012341">
    <property type="entry name" value="6hp_glycosidase-like_sf"/>
</dbReference>
<dbReference type="GO" id="GO:0005975">
    <property type="term" value="P:carbohydrate metabolic process"/>
    <property type="evidence" value="ECO:0007669"/>
    <property type="project" value="InterPro"/>
</dbReference>
<evidence type="ECO:0000313" key="9">
    <source>
        <dbReference type="EMBL" id="KAF5852985.1"/>
    </source>
</evidence>
<sequence length="451" mass="50747">MAGDSRPVMTEQTTILIESLENFWIMGLTEEFQEAVASMVEINFEPHDQVTSLLQTTRLLYALLSAYDLQKCRDIHLLDKALELGDMLYTFFDTSSRLPIISWNATKVADGVEQELSGNATLAELTTYNLAFVRLSQLTGDIRFYDAVTRVINILKSQQSSTKIPGLWPAEVNLQTLDLTSDNTFNVDAASGPAYAQHTLMTRLLAIAPTVSPYTSMSTSALDAIIQHILFRPVTPTNESIMMASPAYTSQRYHITLTHNLDISSCTLGSTLALSAALTRNDTHLTYARLLTEGCIWTTLHAPPSFNGNIMPRNFSMLACSSSKLSNSDEDCSFDPSVWPEQEYPGFEKIWDKKGPSVRPEVVMSLFALYRVTGEERWMEVGWQMWEGVERVMEEKIEQALNGDTERDDEEFRMTMQTLKYFYLLFSKPDMLSLDEWVFASDGGILWAGSV</sequence>
<feature type="disulfide bond" evidence="7">
    <location>
        <begin position="266"/>
        <end position="295"/>
    </location>
</feature>
<keyword evidence="4 8" id="KW-0378">Hydrolase</keyword>
<protein>
    <recommendedName>
        <fullName evidence="8">alpha-1,2-Mannosidase</fullName>
        <ecNumber evidence="8">3.2.1.-</ecNumber>
    </recommendedName>
</protein>
<evidence type="ECO:0000313" key="10">
    <source>
        <dbReference type="Proteomes" id="UP000624244"/>
    </source>
</evidence>
<dbReference type="GO" id="GO:0016020">
    <property type="term" value="C:membrane"/>
    <property type="evidence" value="ECO:0007669"/>
    <property type="project" value="InterPro"/>
</dbReference>
<dbReference type="UniPathway" id="UPA00378"/>
<evidence type="ECO:0000256" key="8">
    <source>
        <dbReference type="RuleBase" id="RU361193"/>
    </source>
</evidence>
<dbReference type="Gene3D" id="1.50.10.10">
    <property type="match status" value="1"/>
</dbReference>
<evidence type="ECO:0000256" key="5">
    <source>
        <dbReference type="ARBA" id="ARBA00023157"/>
    </source>
</evidence>
<name>A0A8H5ZPW0_COCSA</name>
<comment type="pathway">
    <text evidence="2">Protein modification; protein glycosylation.</text>
</comment>
<accession>A0A8H5ZPW0</accession>
<dbReference type="PRINTS" id="PR00747">
    <property type="entry name" value="GLYHDRLASE47"/>
</dbReference>
<dbReference type="PANTHER" id="PTHR11742">
    <property type="entry name" value="MANNOSYL-OLIGOSACCHARIDE ALPHA-1,2-MANNOSIDASE-RELATED"/>
    <property type="match status" value="1"/>
</dbReference>
<dbReference type="GO" id="GO:0005509">
    <property type="term" value="F:calcium ion binding"/>
    <property type="evidence" value="ECO:0007669"/>
    <property type="project" value="InterPro"/>
</dbReference>
<dbReference type="GO" id="GO:0036503">
    <property type="term" value="P:ERAD pathway"/>
    <property type="evidence" value="ECO:0007669"/>
    <property type="project" value="UniProtKB-ARBA"/>
</dbReference>